<feature type="domain" description="SIAH-type" evidence="13">
    <location>
        <begin position="169"/>
        <end position="228"/>
    </location>
</feature>
<dbReference type="InterPro" id="IPR049548">
    <property type="entry name" value="Sina-like_RING"/>
</dbReference>
<evidence type="ECO:0000256" key="9">
    <source>
        <dbReference type="ARBA" id="ARBA00022833"/>
    </source>
</evidence>
<dbReference type="OrthoDB" id="4788989at2759"/>
<comment type="catalytic activity">
    <reaction evidence="1">
        <text>S-ubiquitinyl-[E2 ubiquitin-conjugating enzyme]-L-cysteine + [acceptor protein]-L-lysine = [E2 ubiquitin-conjugating enzyme]-L-cysteine + N(6)-ubiquitinyl-[acceptor protein]-L-lysine.</text>
        <dbReference type="EC" id="2.3.2.27"/>
    </reaction>
</comment>
<comment type="pathway">
    <text evidence="2">Protein modification; protein ubiquitination.</text>
</comment>
<keyword evidence="7 11" id="KW-0863">Zinc-finger</keyword>
<dbReference type="CDD" id="cd16571">
    <property type="entry name" value="RING-HC_SIAHs"/>
    <property type="match status" value="1"/>
</dbReference>
<dbReference type="PANTHER" id="PTHR46632">
    <property type="entry name" value="E3 UBIQUITIN-PROTEIN LIGASE SINA-LIKE 4"/>
    <property type="match status" value="1"/>
</dbReference>
<dbReference type="Gene3D" id="3.30.40.10">
    <property type="entry name" value="Zinc/RING finger domain, C3HC4 (zinc finger)"/>
    <property type="match status" value="1"/>
</dbReference>
<dbReference type="Proteomes" id="UP000467841">
    <property type="component" value="Unassembled WGS sequence"/>
</dbReference>
<proteinExistence type="inferred from homology"/>
<evidence type="ECO:0000259" key="13">
    <source>
        <dbReference type="PROSITE" id="PS51081"/>
    </source>
</evidence>
<dbReference type="Pfam" id="PF21361">
    <property type="entry name" value="Sina_ZnF"/>
    <property type="match status" value="1"/>
</dbReference>
<evidence type="ECO:0000256" key="7">
    <source>
        <dbReference type="ARBA" id="ARBA00022771"/>
    </source>
</evidence>
<dbReference type="PROSITE" id="PS51081">
    <property type="entry name" value="ZF_SIAH"/>
    <property type="match status" value="1"/>
</dbReference>
<evidence type="ECO:0000256" key="1">
    <source>
        <dbReference type="ARBA" id="ARBA00000900"/>
    </source>
</evidence>
<evidence type="ECO:0000256" key="11">
    <source>
        <dbReference type="PROSITE-ProRule" id="PRU00455"/>
    </source>
</evidence>
<evidence type="ECO:0000256" key="4">
    <source>
        <dbReference type="ARBA" id="ARBA00012483"/>
    </source>
</evidence>
<evidence type="ECO:0000256" key="5">
    <source>
        <dbReference type="ARBA" id="ARBA00022679"/>
    </source>
</evidence>
<keyword evidence="8" id="KW-0833">Ubl conjugation pathway</keyword>
<evidence type="ECO:0000313" key="14">
    <source>
        <dbReference type="EMBL" id="CAA7055665.1"/>
    </source>
</evidence>
<dbReference type="InterPro" id="IPR013010">
    <property type="entry name" value="Znf_SIAH"/>
</dbReference>
<accession>A0A6D2L7T6</accession>
<reference evidence="14" key="1">
    <citation type="submission" date="2020-01" db="EMBL/GenBank/DDBJ databases">
        <authorList>
            <person name="Mishra B."/>
        </authorList>
    </citation>
    <scope>NUCLEOTIDE SEQUENCE [LARGE SCALE GENOMIC DNA]</scope>
</reference>
<dbReference type="PROSITE" id="PS50089">
    <property type="entry name" value="ZF_RING_2"/>
    <property type="match status" value="1"/>
</dbReference>
<dbReference type="SUPFAM" id="SSF57850">
    <property type="entry name" value="RING/U-box"/>
    <property type="match status" value="1"/>
</dbReference>
<organism evidence="14 15">
    <name type="scientific">Microthlaspi erraticum</name>
    <dbReference type="NCBI Taxonomy" id="1685480"/>
    <lineage>
        <taxon>Eukaryota</taxon>
        <taxon>Viridiplantae</taxon>
        <taxon>Streptophyta</taxon>
        <taxon>Embryophyta</taxon>
        <taxon>Tracheophyta</taxon>
        <taxon>Spermatophyta</taxon>
        <taxon>Magnoliopsida</taxon>
        <taxon>eudicotyledons</taxon>
        <taxon>Gunneridae</taxon>
        <taxon>Pentapetalae</taxon>
        <taxon>rosids</taxon>
        <taxon>malvids</taxon>
        <taxon>Brassicales</taxon>
        <taxon>Brassicaceae</taxon>
        <taxon>Coluteocarpeae</taxon>
        <taxon>Microthlaspi</taxon>
    </lineage>
</organism>
<dbReference type="SUPFAM" id="SSF49599">
    <property type="entry name" value="TRAF domain-like"/>
    <property type="match status" value="2"/>
</dbReference>
<dbReference type="AlphaFoldDB" id="A0A6D2L7T6"/>
<evidence type="ECO:0000256" key="6">
    <source>
        <dbReference type="ARBA" id="ARBA00022723"/>
    </source>
</evidence>
<dbReference type="PANTHER" id="PTHR46632:SF3">
    <property type="entry name" value="E3 UBIQUITIN-PROTEIN LIGASE SINA-LIKE 7-RELATED"/>
    <property type="match status" value="1"/>
</dbReference>
<evidence type="ECO:0000313" key="15">
    <source>
        <dbReference type="Proteomes" id="UP000467841"/>
    </source>
</evidence>
<dbReference type="Pfam" id="PF21362">
    <property type="entry name" value="Sina_RING"/>
    <property type="match status" value="1"/>
</dbReference>
<gene>
    <name evidence="14" type="ORF">MERR_LOCUS42901</name>
</gene>
<name>A0A6D2L7T6_9BRAS</name>
<dbReference type="InterPro" id="IPR044286">
    <property type="entry name" value="SINL_plant"/>
</dbReference>
<dbReference type="EMBL" id="CACVBM020001607">
    <property type="protein sequence ID" value="CAA7055665.1"/>
    <property type="molecule type" value="Genomic_DNA"/>
</dbReference>
<dbReference type="InterPro" id="IPR001841">
    <property type="entry name" value="Znf_RING"/>
</dbReference>
<feature type="domain" description="RING-type" evidence="12">
    <location>
        <begin position="116"/>
        <end position="152"/>
    </location>
</feature>
<evidence type="ECO:0000256" key="3">
    <source>
        <dbReference type="ARBA" id="ARBA00009119"/>
    </source>
</evidence>
<dbReference type="GO" id="GO:0008270">
    <property type="term" value="F:zinc ion binding"/>
    <property type="evidence" value="ECO:0007669"/>
    <property type="project" value="UniProtKB-KW"/>
</dbReference>
<evidence type="ECO:0000256" key="8">
    <source>
        <dbReference type="ARBA" id="ARBA00022786"/>
    </source>
</evidence>
<evidence type="ECO:0000256" key="2">
    <source>
        <dbReference type="ARBA" id="ARBA00004906"/>
    </source>
</evidence>
<evidence type="ECO:0000259" key="12">
    <source>
        <dbReference type="PROSITE" id="PS50089"/>
    </source>
</evidence>
<comment type="caution">
    <text evidence="14">The sequence shown here is derived from an EMBL/GenBank/DDBJ whole genome shotgun (WGS) entry which is preliminary data.</text>
</comment>
<dbReference type="EC" id="2.3.2.27" evidence="4"/>
<keyword evidence="9" id="KW-0862">Zinc</keyword>
<dbReference type="InterPro" id="IPR013083">
    <property type="entry name" value="Znf_RING/FYVE/PHD"/>
</dbReference>
<dbReference type="GO" id="GO:0016567">
    <property type="term" value="P:protein ubiquitination"/>
    <property type="evidence" value="ECO:0007669"/>
    <property type="project" value="UniProtKB-UniPathway"/>
</dbReference>
<keyword evidence="15" id="KW-1185">Reference proteome</keyword>
<comment type="function">
    <text evidence="10">E3 ubiquitin-protein ligase that mediates ubiquitination and subsequent proteasomal degradation of target proteins. E3 ubiquitin ligases accept ubiquitin from an E2 ubiquitin-conjugating enzyme in the form of a thioester and then directly transfers the ubiquitin to targeted substrates. It probably triggers the ubiquitin-mediated degradation of different substrates.</text>
</comment>
<keyword evidence="6" id="KW-0479">Metal-binding</keyword>
<keyword evidence="5" id="KW-0808">Transferase</keyword>
<dbReference type="UniPathway" id="UPA00143"/>
<comment type="similarity">
    <text evidence="3">Belongs to the SINA (Seven in absentia) family.</text>
</comment>
<sequence>MGLLFPVQCFREPFGVYVTVSCIAPSSPEVGEFSYDISYKVDGQTVIYKSIEAKKILQVSFETPQDNFMLIPTSLLSGGDLLELNLCIKTNVLRPIPVTERRKKGGRMPVLDILDCPICFEALTIPIFQCENGHIVCSSCCPKLSNTCPSCTLPIGHIRNRAMETVVEPTFVRCRNAKIGCKKKFTYGKESEHEKKECNFSPCSCPVQGCDYTGSVDNLEHHYVSKHKKIWKDDWFTDGCSFTVLMNTGDKMCIAREASTRFLFPVQCFRKPYGVYVTVSCIAPPYPEAKRFSYDVSYTTEDGHTVVYKSPEVKRVLEVSYETPQDNFLFIPHTLLRGDESLELKLCVAELK</sequence>
<protein>
    <recommendedName>
        <fullName evidence="4">RING-type E3 ubiquitin transferase</fullName>
        <ecNumber evidence="4">2.3.2.27</ecNumber>
    </recommendedName>
</protein>
<evidence type="ECO:0000256" key="10">
    <source>
        <dbReference type="ARBA" id="ARBA00024004"/>
    </source>
</evidence>
<dbReference type="GO" id="GO:0061630">
    <property type="term" value="F:ubiquitin protein ligase activity"/>
    <property type="evidence" value="ECO:0007669"/>
    <property type="project" value="UniProtKB-EC"/>
</dbReference>